<dbReference type="PANTHER" id="PTHR33048:SF163">
    <property type="entry name" value="INTEGRAL MEMBRANE PROTEIN (AFU_ORTHOLOGUE AFUA_8G05510)"/>
    <property type="match status" value="1"/>
</dbReference>
<feature type="transmembrane region" description="Helical" evidence="6">
    <location>
        <begin position="262"/>
        <end position="280"/>
    </location>
</feature>
<reference evidence="8" key="1">
    <citation type="journal article" date="2020" name="Stud. Mycol.">
        <title>101 Dothideomycetes genomes: a test case for predicting lifestyles and emergence of pathogens.</title>
        <authorList>
            <person name="Haridas S."/>
            <person name="Albert R."/>
            <person name="Binder M."/>
            <person name="Bloem J."/>
            <person name="Labutti K."/>
            <person name="Salamov A."/>
            <person name="Andreopoulos B."/>
            <person name="Baker S."/>
            <person name="Barry K."/>
            <person name="Bills G."/>
            <person name="Bluhm B."/>
            <person name="Cannon C."/>
            <person name="Castanera R."/>
            <person name="Culley D."/>
            <person name="Daum C."/>
            <person name="Ezra D."/>
            <person name="Gonzalez J."/>
            <person name="Henrissat B."/>
            <person name="Kuo A."/>
            <person name="Liang C."/>
            <person name="Lipzen A."/>
            <person name="Lutzoni F."/>
            <person name="Magnuson J."/>
            <person name="Mondo S."/>
            <person name="Nolan M."/>
            <person name="Ohm R."/>
            <person name="Pangilinan J."/>
            <person name="Park H.-J."/>
            <person name="Ramirez L."/>
            <person name="Alfaro M."/>
            <person name="Sun H."/>
            <person name="Tritt A."/>
            <person name="Yoshinaga Y."/>
            <person name="Zwiers L.-H."/>
            <person name="Turgeon B."/>
            <person name="Goodwin S."/>
            <person name="Spatafora J."/>
            <person name="Crous P."/>
            <person name="Grigoriev I."/>
        </authorList>
    </citation>
    <scope>NUCLEOTIDE SEQUENCE</scope>
    <source>
        <strain evidence="8">CBS 260.36</strain>
    </source>
</reference>
<sequence>MASATTAIHTRASTAIVHRPNRRPVLDSVLTFFSALSLIVVFARVAVARRTKRRLVLSDYLIGLSMALGITANSCSTAATSYGNGFHMNDPSMTKPGLRICLKLIFTAQVTNILSMFFLKASISAFLLPLNFSPKYQKTIWISVVWILLFNFAFPVVTLFASCKPLSLRWDRDQPGTCWSFKLDSVAGYLQGGTNIVTDIVFSAAPVLYLASVQLPRSTQWGLRAVFLFCLIGTICSIIKLTELHVLETSKDFLWDAVDLTLLSAAEVGIGIVAACLPPLRSFFNTWLRRIFPSTPSKPDSPAQLSDLRTLEMPKPAADGPAQIPNDCSSERLILPRREDRDTRNIVKTIDFNIRKAQS</sequence>
<feature type="transmembrane region" description="Helical" evidence="6">
    <location>
        <begin position="189"/>
        <end position="211"/>
    </location>
</feature>
<dbReference type="OrthoDB" id="4682787at2759"/>
<comment type="similarity">
    <text evidence="5">Belongs to the SAT4 family.</text>
</comment>
<dbReference type="AlphaFoldDB" id="A0A9P4J909"/>
<evidence type="ECO:0000259" key="7">
    <source>
        <dbReference type="Pfam" id="PF20684"/>
    </source>
</evidence>
<keyword evidence="9" id="KW-1185">Reference proteome</keyword>
<keyword evidence="4 6" id="KW-0472">Membrane</keyword>
<evidence type="ECO:0000256" key="1">
    <source>
        <dbReference type="ARBA" id="ARBA00004141"/>
    </source>
</evidence>
<evidence type="ECO:0000256" key="5">
    <source>
        <dbReference type="ARBA" id="ARBA00038359"/>
    </source>
</evidence>
<comment type="subcellular location">
    <subcellularLocation>
        <location evidence="1">Membrane</location>
        <topology evidence="1">Multi-pass membrane protein</topology>
    </subcellularLocation>
</comment>
<feature type="transmembrane region" description="Helical" evidence="6">
    <location>
        <begin position="223"/>
        <end position="242"/>
    </location>
</feature>
<organism evidence="8 9">
    <name type="scientific">Myriangium duriaei CBS 260.36</name>
    <dbReference type="NCBI Taxonomy" id="1168546"/>
    <lineage>
        <taxon>Eukaryota</taxon>
        <taxon>Fungi</taxon>
        <taxon>Dikarya</taxon>
        <taxon>Ascomycota</taxon>
        <taxon>Pezizomycotina</taxon>
        <taxon>Dothideomycetes</taxon>
        <taxon>Dothideomycetidae</taxon>
        <taxon>Myriangiales</taxon>
        <taxon>Myriangiaceae</taxon>
        <taxon>Myriangium</taxon>
    </lineage>
</organism>
<protein>
    <recommendedName>
        <fullName evidence="7">Rhodopsin domain-containing protein</fullName>
    </recommendedName>
</protein>
<name>A0A9P4J909_9PEZI</name>
<keyword evidence="3 6" id="KW-1133">Transmembrane helix</keyword>
<feature type="transmembrane region" description="Helical" evidence="6">
    <location>
        <begin position="60"/>
        <end position="84"/>
    </location>
</feature>
<feature type="transmembrane region" description="Helical" evidence="6">
    <location>
        <begin position="29"/>
        <end position="48"/>
    </location>
</feature>
<evidence type="ECO:0000256" key="4">
    <source>
        <dbReference type="ARBA" id="ARBA00023136"/>
    </source>
</evidence>
<dbReference type="EMBL" id="ML996081">
    <property type="protein sequence ID" value="KAF2157056.1"/>
    <property type="molecule type" value="Genomic_DNA"/>
</dbReference>
<evidence type="ECO:0000256" key="2">
    <source>
        <dbReference type="ARBA" id="ARBA00022692"/>
    </source>
</evidence>
<evidence type="ECO:0000256" key="3">
    <source>
        <dbReference type="ARBA" id="ARBA00022989"/>
    </source>
</evidence>
<dbReference type="InterPro" id="IPR052337">
    <property type="entry name" value="SAT4-like"/>
</dbReference>
<dbReference type="PANTHER" id="PTHR33048">
    <property type="entry name" value="PTH11-LIKE INTEGRAL MEMBRANE PROTEIN (AFU_ORTHOLOGUE AFUA_5G11245)"/>
    <property type="match status" value="1"/>
</dbReference>
<accession>A0A9P4J909</accession>
<evidence type="ECO:0000313" key="9">
    <source>
        <dbReference type="Proteomes" id="UP000799439"/>
    </source>
</evidence>
<dbReference type="Proteomes" id="UP000799439">
    <property type="component" value="Unassembled WGS sequence"/>
</dbReference>
<proteinExistence type="inferred from homology"/>
<comment type="caution">
    <text evidence="8">The sequence shown here is derived from an EMBL/GenBank/DDBJ whole genome shotgun (WGS) entry which is preliminary data.</text>
</comment>
<gene>
    <name evidence="8" type="ORF">K461DRAFT_9914</name>
</gene>
<feature type="transmembrane region" description="Helical" evidence="6">
    <location>
        <begin position="140"/>
        <end position="161"/>
    </location>
</feature>
<keyword evidence="2 6" id="KW-0812">Transmembrane</keyword>
<dbReference type="InterPro" id="IPR049326">
    <property type="entry name" value="Rhodopsin_dom_fungi"/>
</dbReference>
<dbReference type="GO" id="GO:0016020">
    <property type="term" value="C:membrane"/>
    <property type="evidence" value="ECO:0007669"/>
    <property type="project" value="UniProtKB-SubCell"/>
</dbReference>
<feature type="transmembrane region" description="Helical" evidence="6">
    <location>
        <begin position="104"/>
        <end position="128"/>
    </location>
</feature>
<dbReference type="Pfam" id="PF20684">
    <property type="entry name" value="Fung_rhodopsin"/>
    <property type="match status" value="1"/>
</dbReference>
<evidence type="ECO:0000256" key="6">
    <source>
        <dbReference type="SAM" id="Phobius"/>
    </source>
</evidence>
<feature type="domain" description="Rhodopsin" evidence="7">
    <location>
        <begin position="44"/>
        <end position="285"/>
    </location>
</feature>
<evidence type="ECO:0000313" key="8">
    <source>
        <dbReference type="EMBL" id="KAF2157056.1"/>
    </source>
</evidence>